<organism evidence="14">
    <name type="scientific">Desulfobacca acetoxidans</name>
    <dbReference type="NCBI Taxonomy" id="60893"/>
    <lineage>
        <taxon>Bacteria</taxon>
        <taxon>Pseudomonadati</taxon>
        <taxon>Thermodesulfobacteriota</taxon>
        <taxon>Desulfobaccia</taxon>
        <taxon>Desulfobaccales</taxon>
        <taxon>Desulfobaccaceae</taxon>
        <taxon>Desulfobacca</taxon>
    </lineage>
</organism>
<reference evidence="14" key="1">
    <citation type="journal article" date="2020" name="mSystems">
        <title>Genome- and Community-Level Interaction Insights into Carbon Utilization and Element Cycling Functions of Hydrothermarchaeota in Hydrothermal Sediment.</title>
        <authorList>
            <person name="Zhou Z."/>
            <person name="Liu Y."/>
            <person name="Xu W."/>
            <person name="Pan J."/>
            <person name="Luo Z.H."/>
            <person name="Li M."/>
        </authorList>
    </citation>
    <scope>NUCLEOTIDE SEQUENCE [LARGE SCALE GENOMIC DNA]</scope>
    <source>
        <strain evidence="14">SpSt-767</strain>
    </source>
</reference>
<sequence>MEFSPVTANLSPWEPGVFSLAVYAALVAGLLCLILFLTVWLGDKKDTPEKLSPYECGIIPTGLSRLHVPVPFYLVATFFLIFDVEAAFIFAWAIAFRPLGWAGWLRISFFIIVLLVSLLYLWEKGALEWAPTYRIRPAKKTVS</sequence>
<evidence type="ECO:0000256" key="6">
    <source>
        <dbReference type="ARBA" id="ARBA00022719"/>
    </source>
</evidence>
<evidence type="ECO:0000256" key="9">
    <source>
        <dbReference type="ARBA" id="ARBA00023027"/>
    </source>
</evidence>
<dbReference type="PANTHER" id="PTHR11058">
    <property type="entry name" value="NADH-UBIQUINONE OXIDOREDUCTASE CHAIN 3"/>
    <property type="match status" value="1"/>
</dbReference>
<keyword evidence="6 12" id="KW-0874">Quinone</keyword>
<evidence type="ECO:0000256" key="3">
    <source>
        <dbReference type="ARBA" id="ARBA00022448"/>
    </source>
</evidence>
<dbReference type="GO" id="GO:0050136">
    <property type="term" value="F:NADH dehydrogenase (quinone) (non-electrogenic) activity"/>
    <property type="evidence" value="ECO:0007669"/>
    <property type="project" value="UniProtKB-UniRule"/>
</dbReference>
<dbReference type="InterPro" id="IPR000440">
    <property type="entry name" value="NADH_UbQ/plastoQ_OxRdtase_su3"/>
</dbReference>
<comment type="catalytic activity">
    <reaction evidence="12 13">
        <text>a quinone + NADH + 5 H(+)(in) = a quinol + NAD(+) + 4 H(+)(out)</text>
        <dbReference type="Rhea" id="RHEA:57888"/>
        <dbReference type="ChEBI" id="CHEBI:15378"/>
        <dbReference type="ChEBI" id="CHEBI:24646"/>
        <dbReference type="ChEBI" id="CHEBI:57540"/>
        <dbReference type="ChEBI" id="CHEBI:57945"/>
        <dbReference type="ChEBI" id="CHEBI:132124"/>
    </reaction>
</comment>
<keyword evidence="11 12" id="KW-0472">Membrane</keyword>
<name>A0A7V6DQX3_9BACT</name>
<evidence type="ECO:0000256" key="4">
    <source>
        <dbReference type="ARBA" id="ARBA00022475"/>
    </source>
</evidence>
<comment type="function">
    <text evidence="12">NDH-1 shuttles electrons from NADH, via FMN and iron-sulfur (Fe-S) centers, to quinones in the respiratory chain. The immediate electron acceptor for the enzyme in this species is believed to be ubiquinone. Couples the redox reaction to proton translocation (for every two electrons transferred, four hydrogen ions are translocated across the cytoplasmic membrane), and thus conserves the redox energy in a proton gradient.</text>
</comment>
<evidence type="ECO:0000256" key="5">
    <source>
        <dbReference type="ARBA" id="ARBA00022692"/>
    </source>
</evidence>
<dbReference type="GO" id="GO:0048038">
    <property type="term" value="F:quinone binding"/>
    <property type="evidence" value="ECO:0007669"/>
    <property type="project" value="UniProtKB-KW"/>
</dbReference>
<dbReference type="EMBL" id="DTGR01000201">
    <property type="protein sequence ID" value="HHS30576.1"/>
    <property type="molecule type" value="Genomic_DNA"/>
</dbReference>
<evidence type="ECO:0000256" key="12">
    <source>
        <dbReference type="HAMAP-Rule" id="MF_01394"/>
    </source>
</evidence>
<dbReference type="GO" id="GO:0008137">
    <property type="term" value="F:NADH dehydrogenase (ubiquinone) activity"/>
    <property type="evidence" value="ECO:0007669"/>
    <property type="project" value="InterPro"/>
</dbReference>
<keyword evidence="5 12" id="KW-0812">Transmembrane</keyword>
<dbReference type="PANTHER" id="PTHR11058:SF21">
    <property type="entry name" value="NADH-QUINONE OXIDOREDUCTASE SUBUNIT A"/>
    <property type="match status" value="1"/>
</dbReference>
<comment type="subunit">
    <text evidence="12">NDH-1 is composed of 14 different subunits. Subunits NuoA, H, J, K, L, M, N constitute the membrane sector of the complex.</text>
</comment>
<evidence type="ECO:0000256" key="13">
    <source>
        <dbReference type="RuleBase" id="RU003639"/>
    </source>
</evidence>
<keyword evidence="9 12" id="KW-0520">NAD</keyword>
<feature type="transmembrane region" description="Helical" evidence="12">
    <location>
        <begin position="20"/>
        <end position="41"/>
    </location>
</feature>
<comment type="similarity">
    <text evidence="2 12 13">Belongs to the complex I subunit 3 family.</text>
</comment>
<dbReference type="AlphaFoldDB" id="A0A7V6DQX3"/>
<accession>A0A7V6DQX3</accession>
<evidence type="ECO:0000313" key="14">
    <source>
        <dbReference type="EMBL" id="HHS30576.1"/>
    </source>
</evidence>
<feature type="transmembrane region" description="Helical" evidence="12">
    <location>
        <begin position="72"/>
        <end position="95"/>
    </location>
</feature>
<dbReference type="HAMAP" id="MF_01394">
    <property type="entry name" value="NDH1_NuoA"/>
    <property type="match status" value="1"/>
</dbReference>
<evidence type="ECO:0000256" key="10">
    <source>
        <dbReference type="ARBA" id="ARBA00023075"/>
    </source>
</evidence>
<dbReference type="InterPro" id="IPR023043">
    <property type="entry name" value="NAD(P)H_OxRDtase_bac/plastid"/>
</dbReference>
<comment type="subcellular location">
    <subcellularLocation>
        <location evidence="12 13">Cell membrane</location>
        <topology evidence="12 13">Multi-pass membrane protein</topology>
    </subcellularLocation>
    <subcellularLocation>
        <location evidence="1">Membrane</location>
        <topology evidence="1">Multi-pass membrane protein</topology>
    </subcellularLocation>
</comment>
<dbReference type="EC" id="7.1.1.-" evidence="12"/>
<dbReference type="Gene3D" id="1.20.58.1610">
    <property type="entry name" value="NADH:ubiquinone/plastoquinone oxidoreductase, chain 3"/>
    <property type="match status" value="1"/>
</dbReference>
<feature type="transmembrane region" description="Helical" evidence="12">
    <location>
        <begin position="101"/>
        <end position="122"/>
    </location>
</feature>
<dbReference type="Pfam" id="PF00507">
    <property type="entry name" value="Oxidored_q4"/>
    <property type="match status" value="1"/>
</dbReference>
<gene>
    <name evidence="12" type="primary">nuoA</name>
    <name evidence="14" type="ORF">ENV52_12860</name>
</gene>
<evidence type="ECO:0000256" key="8">
    <source>
        <dbReference type="ARBA" id="ARBA00022989"/>
    </source>
</evidence>
<proteinExistence type="inferred from homology"/>
<keyword evidence="10 12" id="KW-0830">Ubiquinone</keyword>
<dbReference type="GO" id="GO:0030964">
    <property type="term" value="C:NADH dehydrogenase complex"/>
    <property type="evidence" value="ECO:0007669"/>
    <property type="project" value="TreeGrafter"/>
</dbReference>
<evidence type="ECO:0000256" key="1">
    <source>
        <dbReference type="ARBA" id="ARBA00004141"/>
    </source>
</evidence>
<keyword evidence="3 12" id="KW-0813">Transport</keyword>
<evidence type="ECO:0000256" key="11">
    <source>
        <dbReference type="ARBA" id="ARBA00023136"/>
    </source>
</evidence>
<protein>
    <recommendedName>
        <fullName evidence="12">NADH-quinone oxidoreductase subunit A</fullName>
        <ecNumber evidence="12">7.1.1.-</ecNumber>
    </recommendedName>
    <alternativeName>
        <fullName evidence="12">NADH dehydrogenase I subunit A</fullName>
    </alternativeName>
    <alternativeName>
        <fullName evidence="12">NDH-1 subunit A</fullName>
    </alternativeName>
    <alternativeName>
        <fullName evidence="12">NUO1</fullName>
    </alternativeName>
</protein>
<dbReference type="InterPro" id="IPR038430">
    <property type="entry name" value="NDAH_ubi_oxred_su3_sf"/>
</dbReference>
<keyword evidence="7 12" id="KW-1278">Translocase</keyword>
<evidence type="ECO:0000256" key="2">
    <source>
        <dbReference type="ARBA" id="ARBA00008472"/>
    </source>
</evidence>
<keyword evidence="8 12" id="KW-1133">Transmembrane helix</keyword>
<evidence type="ECO:0000256" key="7">
    <source>
        <dbReference type="ARBA" id="ARBA00022967"/>
    </source>
</evidence>
<dbReference type="GO" id="GO:0005886">
    <property type="term" value="C:plasma membrane"/>
    <property type="evidence" value="ECO:0007669"/>
    <property type="project" value="UniProtKB-SubCell"/>
</dbReference>
<keyword evidence="4 12" id="KW-1003">Cell membrane</keyword>
<comment type="caution">
    <text evidence="14">The sequence shown here is derived from an EMBL/GenBank/DDBJ whole genome shotgun (WGS) entry which is preliminary data.</text>
</comment>